<gene>
    <name evidence="1" type="primary">Vigan.07G118600</name>
    <name evidence="1" type="ORF">VIGAN_07118600</name>
</gene>
<protein>
    <submittedName>
        <fullName evidence="1">Uncharacterized protein</fullName>
    </submittedName>
</protein>
<sequence>FYSSPRNTILEAIPSGFLPWPRFSEWTNPLGFPTFPSPPLLDTNRDRGCRTSLGLPPPAPTLSLPTLDSPIFLF</sequence>
<accession>A0A0S3SHX6</accession>
<reference evidence="1 2" key="1">
    <citation type="journal article" date="2015" name="Sci. Rep.">
        <title>The power of single molecule real-time sequencing technology in the de novo assembly of a eukaryotic genome.</title>
        <authorList>
            <person name="Sakai H."/>
            <person name="Naito K."/>
            <person name="Ogiso-Tanaka E."/>
            <person name="Takahashi Y."/>
            <person name="Iseki K."/>
            <person name="Muto C."/>
            <person name="Satou K."/>
            <person name="Teruya K."/>
            <person name="Shiroma A."/>
            <person name="Shimoji M."/>
            <person name="Hirano T."/>
            <person name="Itoh T."/>
            <person name="Kaga A."/>
            <person name="Tomooka N."/>
        </authorList>
    </citation>
    <scope>NUCLEOTIDE SEQUENCE [LARGE SCALE GENOMIC DNA]</scope>
    <source>
        <strain evidence="2">cv. Shumari</strain>
    </source>
</reference>
<dbReference type="EMBL" id="AP015040">
    <property type="protein sequence ID" value="BAT92458.1"/>
    <property type="molecule type" value="Genomic_DNA"/>
</dbReference>
<feature type="non-terminal residue" evidence="1">
    <location>
        <position position="1"/>
    </location>
</feature>
<evidence type="ECO:0000313" key="2">
    <source>
        <dbReference type="Proteomes" id="UP000291084"/>
    </source>
</evidence>
<organism evidence="1 2">
    <name type="scientific">Vigna angularis var. angularis</name>
    <dbReference type="NCBI Taxonomy" id="157739"/>
    <lineage>
        <taxon>Eukaryota</taxon>
        <taxon>Viridiplantae</taxon>
        <taxon>Streptophyta</taxon>
        <taxon>Embryophyta</taxon>
        <taxon>Tracheophyta</taxon>
        <taxon>Spermatophyta</taxon>
        <taxon>Magnoliopsida</taxon>
        <taxon>eudicotyledons</taxon>
        <taxon>Gunneridae</taxon>
        <taxon>Pentapetalae</taxon>
        <taxon>rosids</taxon>
        <taxon>fabids</taxon>
        <taxon>Fabales</taxon>
        <taxon>Fabaceae</taxon>
        <taxon>Papilionoideae</taxon>
        <taxon>50 kb inversion clade</taxon>
        <taxon>NPAAA clade</taxon>
        <taxon>indigoferoid/millettioid clade</taxon>
        <taxon>Phaseoleae</taxon>
        <taxon>Vigna</taxon>
    </lineage>
</organism>
<evidence type="ECO:0000313" key="1">
    <source>
        <dbReference type="EMBL" id="BAT92458.1"/>
    </source>
</evidence>
<dbReference type="AlphaFoldDB" id="A0A0S3SHX6"/>
<name>A0A0S3SHX6_PHAAN</name>
<dbReference type="Proteomes" id="UP000291084">
    <property type="component" value="Chromosome 7"/>
</dbReference>
<proteinExistence type="predicted"/>
<keyword evidence="2" id="KW-1185">Reference proteome</keyword>